<reference evidence="4 5" key="1">
    <citation type="submission" date="2016-12" db="EMBL/GenBank/DDBJ databases">
        <authorList>
            <person name="Song W.-J."/>
            <person name="Kurnit D.M."/>
        </authorList>
    </citation>
    <scope>NUCLEOTIDE SEQUENCE [LARGE SCALE GENOMIC DNA]</scope>
    <source>
        <strain evidence="4 5">DSM 43162</strain>
    </source>
</reference>
<accession>A0A1M7T137</accession>
<sequence length="293" mass="30831">MASVSTADTWRESGPRAERRGGVRPEAADYVSRIGRPPVPPPPPPRMRSAELPPFPEDMARSAHGDHMARSAHGDHMARSAHGDHMARSAHGRDDRRPPLPPRPSRERTARPSREAGRGRPVSSDADRPRDDRPRDLHASEGADAADRRRGPRAPEPRPTSRRPAGRGATAQTPEDGGGLRGAVAVLAVFLVTLAGAALESWIGAGLGLVTLATLTVASAVATVAVRRRDLLTPVVAPPLVYIAVAVLNTALAPSATLNTASVATLLIRGFPAMAVATAAAAVVALIRWAARR</sequence>
<feature type="transmembrane region" description="Helical" evidence="2">
    <location>
        <begin position="180"/>
        <end position="199"/>
    </location>
</feature>
<feature type="compositionally biased region" description="Basic and acidic residues" evidence="1">
    <location>
        <begin position="125"/>
        <end position="156"/>
    </location>
</feature>
<protein>
    <recommendedName>
        <fullName evidence="3">DUF6542 domain-containing protein</fullName>
    </recommendedName>
</protein>
<feature type="compositionally biased region" description="Basic and acidic residues" evidence="1">
    <location>
        <begin position="9"/>
        <end position="27"/>
    </location>
</feature>
<keyword evidence="2" id="KW-0812">Transmembrane</keyword>
<name>A0A1M7T137_9ACTN</name>
<feature type="transmembrane region" description="Helical" evidence="2">
    <location>
        <begin position="231"/>
        <end position="251"/>
    </location>
</feature>
<evidence type="ECO:0000313" key="5">
    <source>
        <dbReference type="Proteomes" id="UP000184428"/>
    </source>
</evidence>
<proteinExistence type="predicted"/>
<evidence type="ECO:0000256" key="2">
    <source>
        <dbReference type="SAM" id="Phobius"/>
    </source>
</evidence>
<dbReference type="EMBL" id="FRDM01000004">
    <property type="protein sequence ID" value="SHN64402.1"/>
    <property type="molecule type" value="Genomic_DNA"/>
</dbReference>
<feature type="domain" description="DUF6542" evidence="3">
    <location>
        <begin position="179"/>
        <end position="293"/>
    </location>
</feature>
<keyword evidence="2" id="KW-0472">Membrane</keyword>
<gene>
    <name evidence="4" type="ORF">SAMN05660350_01238</name>
</gene>
<evidence type="ECO:0000256" key="1">
    <source>
        <dbReference type="SAM" id="MobiDB-lite"/>
    </source>
</evidence>
<keyword evidence="2" id="KW-1133">Transmembrane helix</keyword>
<evidence type="ECO:0000313" key="4">
    <source>
        <dbReference type="EMBL" id="SHN64402.1"/>
    </source>
</evidence>
<feature type="compositionally biased region" description="Pro residues" evidence="1">
    <location>
        <begin position="37"/>
        <end position="46"/>
    </location>
</feature>
<feature type="region of interest" description="Disordered" evidence="1">
    <location>
        <begin position="1"/>
        <end position="178"/>
    </location>
</feature>
<feature type="transmembrane region" description="Helical" evidence="2">
    <location>
        <begin position="271"/>
        <end position="291"/>
    </location>
</feature>
<dbReference type="InterPro" id="IPR046672">
    <property type="entry name" value="DUF6542"/>
</dbReference>
<dbReference type="Proteomes" id="UP000184428">
    <property type="component" value="Unassembled WGS sequence"/>
</dbReference>
<feature type="compositionally biased region" description="Basic and acidic residues" evidence="1">
    <location>
        <begin position="58"/>
        <end position="118"/>
    </location>
</feature>
<dbReference type="AlphaFoldDB" id="A0A1M7T137"/>
<organism evidence="4 5">
    <name type="scientific">Geodermatophilus obscurus</name>
    <dbReference type="NCBI Taxonomy" id="1861"/>
    <lineage>
        <taxon>Bacteria</taxon>
        <taxon>Bacillati</taxon>
        <taxon>Actinomycetota</taxon>
        <taxon>Actinomycetes</taxon>
        <taxon>Geodermatophilales</taxon>
        <taxon>Geodermatophilaceae</taxon>
        <taxon>Geodermatophilus</taxon>
    </lineage>
</organism>
<evidence type="ECO:0000259" key="3">
    <source>
        <dbReference type="Pfam" id="PF20177"/>
    </source>
</evidence>
<dbReference type="Pfam" id="PF20177">
    <property type="entry name" value="DUF6542"/>
    <property type="match status" value="1"/>
</dbReference>
<feature type="transmembrane region" description="Helical" evidence="2">
    <location>
        <begin position="205"/>
        <end position="224"/>
    </location>
</feature>